<keyword evidence="6" id="KW-1185">Reference proteome</keyword>
<dbReference type="PROSITE" id="PS00934">
    <property type="entry name" value="GLYOXALASE_I_1"/>
    <property type="match status" value="1"/>
</dbReference>
<dbReference type="InterPro" id="IPR018146">
    <property type="entry name" value="Glyoxalase_1_CS"/>
</dbReference>
<feature type="transmembrane region" description="Helical" evidence="3">
    <location>
        <begin position="62"/>
        <end position="84"/>
    </location>
</feature>
<sequence length="529" mass="59701">MGQQGFLIPDRYVREVPGEVNINTASILWGISLGVAVFSVAKASEQSWRAWKRRRRVTSDVAMIWAVWFSTLFWALQIQFLLQIILNRLGLLMVVPGRAARLKWIVFAIILAVNISVFIIWMPARLQINDQWIWMNNIWDRCEKVIFTLVDGALNAYFIYLIRSRLIENGLAKYISLYRMNLFLIFVSLSLDVVLVGLMSLPSSLVYLSFHPVCYLLKLQIEMKMAELITKIVQSSGVTGKDNTYCHHSSANHAKSIPTNTITKPTVTHSHSGVHGTIPGTNTTHIEAGDRDSSIEIEHQGRMMKFLASQSMSQLSSRFSTEMPVGEFMPNGLGTDLPLTSKDPTLGYKLFHVMLRIRDPVQSLHFYIDLMGMRTVFTIDTGPFTIYYLGYPQTDEHRADLDKFARDTLAHLAYTPGLIELYHVHGSENEPEGYYSTGNQPPNLGLGHIGFSVPDVPRAVERLRNHGVEVIKDLGAASREDIPLSQWEAGRKIGLGDLHPAYQHVFGQIAFVKDPDGYTVELVPQKLQE</sequence>
<dbReference type="AlphaFoldDB" id="A0A1L7WB79"/>
<evidence type="ECO:0000313" key="5">
    <source>
        <dbReference type="EMBL" id="CZR49863.1"/>
    </source>
</evidence>
<proteinExistence type="predicted"/>
<organism evidence="5 6">
    <name type="scientific">Fusarium proliferatum (strain ET1)</name>
    <name type="common">Orchid endophyte fungus</name>
    <dbReference type="NCBI Taxonomy" id="1227346"/>
    <lineage>
        <taxon>Eukaryota</taxon>
        <taxon>Fungi</taxon>
        <taxon>Dikarya</taxon>
        <taxon>Ascomycota</taxon>
        <taxon>Pezizomycotina</taxon>
        <taxon>Sordariomycetes</taxon>
        <taxon>Hypocreomycetidae</taxon>
        <taxon>Hypocreales</taxon>
        <taxon>Nectriaceae</taxon>
        <taxon>Fusarium</taxon>
        <taxon>Fusarium fujikuroi species complex</taxon>
    </lineage>
</organism>
<dbReference type="GO" id="GO:0004462">
    <property type="term" value="F:lactoylglutathione lyase activity"/>
    <property type="evidence" value="ECO:0007669"/>
    <property type="project" value="InterPro"/>
</dbReference>
<dbReference type="GO" id="GO:0046872">
    <property type="term" value="F:metal ion binding"/>
    <property type="evidence" value="ECO:0007669"/>
    <property type="project" value="UniProtKB-KW"/>
</dbReference>
<evidence type="ECO:0000256" key="3">
    <source>
        <dbReference type="SAM" id="Phobius"/>
    </source>
</evidence>
<keyword evidence="3" id="KW-0472">Membrane</keyword>
<evidence type="ECO:0000313" key="6">
    <source>
        <dbReference type="Proteomes" id="UP000183971"/>
    </source>
</evidence>
<dbReference type="Proteomes" id="UP000183971">
    <property type="component" value="Unassembled WGS sequence"/>
</dbReference>
<dbReference type="VEuPathDB" id="FungiDB:FPRO_16070"/>
<dbReference type="PROSITE" id="PS51819">
    <property type="entry name" value="VOC"/>
    <property type="match status" value="1"/>
</dbReference>
<dbReference type="CDD" id="cd07233">
    <property type="entry name" value="GlxI_Zn"/>
    <property type="match status" value="1"/>
</dbReference>
<protein>
    <submittedName>
        <fullName evidence="5">Related to GLO1-Glyoxalase I</fullName>
    </submittedName>
</protein>
<evidence type="ECO:0000256" key="1">
    <source>
        <dbReference type="ARBA" id="ARBA00022723"/>
    </source>
</evidence>
<keyword evidence="3" id="KW-1133">Transmembrane helix</keyword>
<dbReference type="InterPro" id="IPR029068">
    <property type="entry name" value="Glyas_Bleomycin-R_OHBP_Dase"/>
</dbReference>
<dbReference type="RefSeq" id="XP_031090359.1">
    <property type="nucleotide sequence ID" value="XM_031225174.1"/>
</dbReference>
<keyword evidence="3" id="KW-0812">Transmembrane</keyword>
<gene>
    <name evidence="5" type="ORF">FPRO_16070</name>
</gene>
<comment type="caution">
    <text evidence="5">The sequence shown here is derived from an EMBL/GenBank/DDBJ whole genome shotgun (WGS) entry which is preliminary data.</text>
</comment>
<dbReference type="PANTHER" id="PTHR35179">
    <property type="entry name" value="PROTEIN CBG02620"/>
    <property type="match status" value="1"/>
</dbReference>
<feature type="domain" description="VOC" evidence="4">
    <location>
        <begin position="349"/>
        <end position="525"/>
    </location>
</feature>
<feature type="transmembrane region" description="Helical" evidence="3">
    <location>
        <begin position="182"/>
        <end position="208"/>
    </location>
</feature>
<feature type="transmembrane region" description="Helical" evidence="3">
    <location>
        <begin position="104"/>
        <end position="124"/>
    </location>
</feature>
<name>A0A1L7WB79_FUSPR</name>
<keyword evidence="1" id="KW-0479">Metal-binding</keyword>
<dbReference type="InterPro" id="IPR004360">
    <property type="entry name" value="Glyas_Fos-R_dOase_dom"/>
</dbReference>
<dbReference type="Pfam" id="PF00903">
    <property type="entry name" value="Glyoxalase"/>
    <property type="match status" value="1"/>
</dbReference>
<dbReference type="PROSITE" id="PS00935">
    <property type="entry name" value="GLYOXALASE_I_2"/>
    <property type="match status" value="1"/>
</dbReference>
<dbReference type="SUPFAM" id="SSF54593">
    <property type="entry name" value="Glyoxalase/Bleomycin resistance protein/Dihydroxybiphenyl dioxygenase"/>
    <property type="match status" value="1"/>
</dbReference>
<reference evidence="6" key="1">
    <citation type="journal article" date="2016" name="Genome Biol. Evol.">
        <title>Comparative 'omics' of the Fusarium fujikuroi species complex highlights differences in genetic potential and metabolite synthesis.</title>
        <authorList>
            <person name="Niehaus E.-M."/>
            <person name="Muensterkoetter M."/>
            <person name="Proctor R.H."/>
            <person name="Brown D.W."/>
            <person name="Sharon A."/>
            <person name="Idan Y."/>
            <person name="Oren-Young L."/>
            <person name="Sieber C.M."/>
            <person name="Novak O."/>
            <person name="Pencik A."/>
            <person name="Tarkowska D."/>
            <person name="Hromadova K."/>
            <person name="Freeman S."/>
            <person name="Maymon M."/>
            <person name="Elazar M."/>
            <person name="Youssef S.A."/>
            <person name="El-Shabrawy E.S.M."/>
            <person name="Shalaby A.B.A."/>
            <person name="Houterman P."/>
            <person name="Brock N.L."/>
            <person name="Burkhardt I."/>
            <person name="Tsavkelova E.A."/>
            <person name="Dickschat J.S."/>
            <person name="Galuszka P."/>
            <person name="Gueldener U."/>
            <person name="Tudzynski B."/>
        </authorList>
    </citation>
    <scope>NUCLEOTIDE SEQUENCE [LARGE SCALE GENOMIC DNA]</scope>
    <source>
        <strain evidence="6">ET1</strain>
    </source>
</reference>
<dbReference type="Gene3D" id="3.10.180.10">
    <property type="entry name" value="2,3-Dihydroxybiphenyl 1,2-Dioxygenase, domain 1"/>
    <property type="match status" value="1"/>
</dbReference>
<dbReference type="InterPro" id="IPR037523">
    <property type="entry name" value="VOC_core"/>
</dbReference>
<evidence type="ECO:0000259" key="4">
    <source>
        <dbReference type="PROSITE" id="PS51819"/>
    </source>
</evidence>
<dbReference type="GeneID" id="42060925"/>
<accession>A0A1L7WB79</accession>
<evidence type="ECO:0000256" key="2">
    <source>
        <dbReference type="SAM" id="MobiDB-lite"/>
    </source>
</evidence>
<feature type="region of interest" description="Disordered" evidence="2">
    <location>
        <begin position="268"/>
        <end position="287"/>
    </location>
</feature>
<feature type="transmembrane region" description="Helical" evidence="3">
    <location>
        <begin position="20"/>
        <end position="41"/>
    </location>
</feature>
<dbReference type="EMBL" id="FJOF01000020">
    <property type="protein sequence ID" value="CZR49863.1"/>
    <property type="molecule type" value="Genomic_DNA"/>
</dbReference>
<dbReference type="PANTHER" id="PTHR35179:SF1">
    <property type="entry name" value="INTEGRAL MEMBRANE PROTEIN"/>
    <property type="match status" value="1"/>
</dbReference>